<dbReference type="Pfam" id="PF10117">
    <property type="entry name" value="McrBC"/>
    <property type="match status" value="1"/>
</dbReference>
<dbReference type="PANTHER" id="PTHR38733">
    <property type="entry name" value="PROTEIN MCRC"/>
    <property type="match status" value="1"/>
</dbReference>
<proteinExistence type="predicted"/>
<accession>A0A4R5MKA9</accession>
<keyword evidence="2" id="KW-1185">Reference proteome</keyword>
<keyword evidence="1" id="KW-0540">Nuclease</keyword>
<reference evidence="1 2" key="1">
    <citation type="submission" date="2019-02" db="EMBL/GenBank/DDBJ databases">
        <title>Pedobacter sp. nov., a novel speices isolated from soil of pinguins habitat in Antarcitica.</title>
        <authorList>
            <person name="He R.-H."/>
        </authorList>
    </citation>
    <scope>NUCLEOTIDE SEQUENCE [LARGE SCALE GENOMIC DNA]</scope>
    <source>
        <strain evidence="1 2">E01020</strain>
    </source>
</reference>
<dbReference type="GO" id="GO:0004519">
    <property type="term" value="F:endonuclease activity"/>
    <property type="evidence" value="ECO:0007669"/>
    <property type="project" value="UniProtKB-KW"/>
</dbReference>
<dbReference type="InterPro" id="IPR019292">
    <property type="entry name" value="McrC"/>
</dbReference>
<gene>
    <name evidence="1" type="ORF">EZJ43_10465</name>
</gene>
<sequence length="463" mass="54394">MEITLFEHGKLGCCPFLDNGKYQFEKYERIEARLFPSKRNDQKCFKIIVGSNALHLSANYYIGVDWLIENEHFIQVKPKLNKAILDRFNNEVNKLETELKYGNEIEQIPDNLNFEANYKELDYLKILLDAFKHSVIAEHTRDLVFIDWNAPEIEIQQKDDALTPFLVVQFLNMLKHIVRKGLKKSYYKVQENLNNRIKGKILVGTNIKQNVLKNRLTKTYCEYQQFGIDHKENRFLKKVLYYCSNYVNQNAGFFAGNQKSLEQLISYCKPAFELVSDETEITALKNIIHNPFFKEYKEAIKIGEYILKRFAYNISNTSASKQIKTPPFWIDMPKLFELYVYHHLLSAFSASEVKFQFSTYGNILDFLITKAGQEMVVDAKYKMKYRSSQIHEDIRQVAGYARLNKVYEALKFDDCNENIDCLIIYPSNEVLKDDYKFKCVLNDNSAIKAYRQVYKIGIPMPYI</sequence>
<comment type="caution">
    <text evidence="1">The sequence shown here is derived from an EMBL/GenBank/DDBJ whole genome shotgun (WGS) entry which is preliminary data.</text>
</comment>
<dbReference type="OrthoDB" id="828100at2"/>
<dbReference type="Proteomes" id="UP000295668">
    <property type="component" value="Unassembled WGS sequence"/>
</dbReference>
<keyword evidence="1" id="KW-0255">Endonuclease</keyword>
<dbReference type="EMBL" id="SJCY01000006">
    <property type="protein sequence ID" value="TDG36094.1"/>
    <property type="molecule type" value="Genomic_DNA"/>
</dbReference>
<dbReference type="AlphaFoldDB" id="A0A4R5MKA9"/>
<keyword evidence="1" id="KW-0378">Hydrolase</keyword>
<organism evidence="1 2">
    <name type="scientific">Pedobacter changchengzhani</name>
    <dbReference type="NCBI Taxonomy" id="2529274"/>
    <lineage>
        <taxon>Bacteria</taxon>
        <taxon>Pseudomonadati</taxon>
        <taxon>Bacteroidota</taxon>
        <taxon>Sphingobacteriia</taxon>
        <taxon>Sphingobacteriales</taxon>
        <taxon>Sphingobacteriaceae</taxon>
        <taxon>Pedobacter</taxon>
    </lineage>
</organism>
<evidence type="ECO:0000313" key="1">
    <source>
        <dbReference type="EMBL" id="TDG36094.1"/>
    </source>
</evidence>
<name>A0A4R5MKA9_9SPHI</name>
<dbReference type="PANTHER" id="PTHR38733:SF1">
    <property type="entry name" value="TYPE IV METHYL-DIRECTED RESTRICTION ENZYME ECOKMCRBC"/>
    <property type="match status" value="1"/>
</dbReference>
<protein>
    <submittedName>
        <fullName evidence="1">Restriction endonuclease</fullName>
    </submittedName>
</protein>
<evidence type="ECO:0000313" key="2">
    <source>
        <dbReference type="Proteomes" id="UP000295668"/>
    </source>
</evidence>
<dbReference type="RefSeq" id="WP_133262657.1">
    <property type="nucleotide sequence ID" value="NZ_SJCY01000006.1"/>
</dbReference>